<evidence type="ECO:0000256" key="10">
    <source>
        <dbReference type="ARBA" id="ARBA00037394"/>
    </source>
</evidence>
<dbReference type="Proteomes" id="UP000308365">
    <property type="component" value="Unassembled WGS sequence"/>
</dbReference>
<keyword evidence="6" id="KW-0211">Defensin</keyword>
<dbReference type="AlphaFoldDB" id="A0A4U1EPN4"/>
<dbReference type="GO" id="GO:0031731">
    <property type="term" value="F:CCR6 chemokine receptor binding"/>
    <property type="evidence" value="ECO:0007669"/>
    <property type="project" value="TreeGrafter"/>
</dbReference>
<evidence type="ECO:0000256" key="3">
    <source>
        <dbReference type="ARBA" id="ARBA00022525"/>
    </source>
</evidence>
<dbReference type="SUPFAM" id="SSF57392">
    <property type="entry name" value="Defensin-like"/>
    <property type="match status" value="1"/>
</dbReference>
<comment type="similarity">
    <text evidence="2">Belongs to the beta-defensin family.</text>
</comment>
<evidence type="ECO:0000256" key="11">
    <source>
        <dbReference type="ARBA" id="ARBA00040807"/>
    </source>
</evidence>
<accession>A0A4U1EPN4</accession>
<feature type="region of interest" description="Disordered" evidence="13">
    <location>
        <begin position="241"/>
        <end position="260"/>
    </location>
</feature>
<dbReference type="GO" id="GO:0050829">
    <property type="term" value="P:defense response to Gram-negative bacterium"/>
    <property type="evidence" value="ECO:0007669"/>
    <property type="project" value="TreeGrafter"/>
</dbReference>
<dbReference type="EMBL" id="RWIC01000986">
    <property type="protein sequence ID" value="TKC38485.1"/>
    <property type="molecule type" value="Genomic_DNA"/>
</dbReference>
<feature type="compositionally biased region" description="Polar residues" evidence="13">
    <location>
        <begin position="250"/>
        <end position="260"/>
    </location>
</feature>
<gene>
    <name evidence="15" type="ORF">EI555_006589</name>
</gene>
<evidence type="ECO:0000256" key="13">
    <source>
        <dbReference type="SAM" id="MobiDB-lite"/>
    </source>
</evidence>
<comment type="caution">
    <text evidence="15">The sequence shown here is derived from an EMBL/GenBank/DDBJ whole genome shotgun (WGS) entry which is preliminary data.</text>
</comment>
<dbReference type="PANTHER" id="PTHR21388">
    <property type="entry name" value="BETA-DEFENSIN-RELATED"/>
    <property type="match status" value="1"/>
</dbReference>
<evidence type="ECO:0000256" key="4">
    <source>
        <dbReference type="ARBA" id="ARBA00022529"/>
    </source>
</evidence>
<comment type="subcellular location">
    <subcellularLocation>
        <location evidence="1">Secreted</location>
    </subcellularLocation>
</comment>
<keyword evidence="8" id="KW-1015">Disulfide bond</keyword>
<dbReference type="GO" id="GO:0050830">
    <property type="term" value="P:defense response to Gram-positive bacterium"/>
    <property type="evidence" value="ECO:0007669"/>
    <property type="project" value="TreeGrafter"/>
</dbReference>
<dbReference type="PANTHER" id="PTHR21388:SF9">
    <property type="entry name" value="BETA-DEFENSIN 1"/>
    <property type="match status" value="1"/>
</dbReference>
<dbReference type="GO" id="GO:0002227">
    <property type="term" value="P:innate immune response in mucosa"/>
    <property type="evidence" value="ECO:0007669"/>
    <property type="project" value="TreeGrafter"/>
</dbReference>
<evidence type="ECO:0000256" key="7">
    <source>
        <dbReference type="ARBA" id="ARBA00023022"/>
    </source>
</evidence>
<sequence>TDQQEGILEAERPAAGRRPWAEAYRACRVWAIPAARGKRACLEHPQADSPSSSWEAASGRGPCTASTTSAVPLLSQDVCILKEGHRQGQTRHECFLGDVVLSGCCYLGGKSPKCLPRWNTQAPVVLLVIASSLLCRGCHSCCSCPCHTHPARGPHSCGVIAGREQGLLSNAETPRGHKPLIPTKQTRQEHPISNAGETESSSETPVTRHRLWYFVGTHSFVGNPSPGTLPTSHLVLTGERAQLTGPGPHSETTSLTSLPTDKSLYASPQVWDSTASAGKSGLHPMDPQTWLSVLLSPSVLKSLWLQARSLKCSLSLLIGVNLLTGFGQRSDHYICVKKGGTCNFSSCPLFQRIEGTCYGRKAKCCIR</sequence>
<evidence type="ECO:0000256" key="9">
    <source>
        <dbReference type="ARBA" id="ARBA00024380"/>
    </source>
</evidence>
<feature type="domain" description="Beta-defensin-like" evidence="14">
    <location>
        <begin position="331"/>
        <end position="365"/>
    </location>
</feature>
<organism evidence="15 16">
    <name type="scientific">Monodon monoceros</name>
    <name type="common">Narwhal</name>
    <name type="synonym">Ceratodon monodon</name>
    <dbReference type="NCBI Taxonomy" id="40151"/>
    <lineage>
        <taxon>Eukaryota</taxon>
        <taxon>Metazoa</taxon>
        <taxon>Chordata</taxon>
        <taxon>Craniata</taxon>
        <taxon>Vertebrata</taxon>
        <taxon>Euteleostomi</taxon>
        <taxon>Mammalia</taxon>
        <taxon>Eutheria</taxon>
        <taxon>Laurasiatheria</taxon>
        <taxon>Artiodactyla</taxon>
        <taxon>Whippomorpha</taxon>
        <taxon>Cetacea</taxon>
        <taxon>Odontoceti</taxon>
        <taxon>Monodontidae</taxon>
        <taxon>Monodon</taxon>
    </lineage>
</organism>
<keyword evidence="7" id="KW-0044">Antibiotic</keyword>
<evidence type="ECO:0000256" key="6">
    <source>
        <dbReference type="ARBA" id="ARBA00022940"/>
    </source>
</evidence>
<dbReference type="Pfam" id="PF00711">
    <property type="entry name" value="Defensin_beta"/>
    <property type="match status" value="1"/>
</dbReference>
<comment type="subunit">
    <text evidence="9">Monomer. Homodimer.</text>
</comment>
<evidence type="ECO:0000256" key="2">
    <source>
        <dbReference type="ARBA" id="ARBA00007371"/>
    </source>
</evidence>
<evidence type="ECO:0000259" key="14">
    <source>
        <dbReference type="Pfam" id="PF00711"/>
    </source>
</evidence>
<evidence type="ECO:0000256" key="8">
    <source>
        <dbReference type="ARBA" id="ARBA00023157"/>
    </source>
</evidence>
<feature type="compositionally biased region" description="Polar residues" evidence="13">
    <location>
        <begin position="195"/>
        <end position="204"/>
    </location>
</feature>
<dbReference type="InterPro" id="IPR001855">
    <property type="entry name" value="Defensin_beta-like"/>
</dbReference>
<dbReference type="GO" id="GO:0005615">
    <property type="term" value="C:extracellular space"/>
    <property type="evidence" value="ECO:0007669"/>
    <property type="project" value="TreeGrafter"/>
</dbReference>
<evidence type="ECO:0000313" key="16">
    <source>
        <dbReference type="Proteomes" id="UP000308365"/>
    </source>
</evidence>
<evidence type="ECO:0000313" key="15">
    <source>
        <dbReference type="EMBL" id="TKC38485.1"/>
    </source>
</evidence>
<evidence type="ECO:0000256" key="5">
    <source>
        <dbReference type="ARBA" id="ARBA00022729"/>
    </source>
</evidence>
<evidence type="ECO:0000256" key="12">
    <source>
        <dbReference type="ARBA" id="ARBA00041630"/>
    </source>
</evidence>
<name>A0A4U1EPN4_MONMO</name>
<protein>
    <recommendedName>
        <fullName evidence="11">Beta-defensin 1</fullName>
    </recommendedName>
    <alternativeName>
        <fullName evidence="12">Defensin, beta 1</fullName>
    </alternativeName>
</protein>
<feature type="region of interest" description="Disordered" evidence="13">
    <location>
        <begin position="168"/>
        <end position="204"/>
    </location>
</feature>
<keyword evidence="5" id="KW-0732">Signal</keyword>
<comment type="function">
    <text evidence="10">Has bactericidal activity. May act as a ligand for C-C chemokine receptor CCR6. Positively regulates the sperm motility and bactericidal activity in a CCR6-dependent manner. Binds to CCR6 and triggers Ca2+ mobilization in the sperm which is important for its motility.</text>
</comment>
<evidence type="ECO:0000256" key="1">
    <source>
        <dbReference type="ARBA" id="ARBA00004613"/>
    </source>
</evidence>
<reference evidence="16" key="1">
    <citation type="journal article" date="2019" name="IScience">
        <title>Narwhal Genome Reveals Long-Term Low Genetic Diversity despite Current Large Abundance Size.</title>
        <authorList>
            <person name="Westbury M.V."/>
            <person name="Petersen B."/>
            <person name="Garde E."/>
            <person name="Heide-Jorgensen M.P."/>
            <person name="Lorenzen E.D."/>
        </authorList>
    </citation>
    <scope>NUCLEOTIDE SEQUENCE [LARGE SCALE GENOMIC DNA]</scope>
</reference>
<keyword evidence="3" id="KW-0964">Secreted</keyword>
<proteinExistence type="inferred from homology"/>
<keyword evidence="4" id="KW-0929">Antimicrobial</keyword>
<feature type="non-terminal residue" evidence="15">
    <location>
        <position position="1"/>
    </location>
</feature>